<dbReference type="AlphaFoldDB" id="X6P2I0"/>
<accession>X6P2I0</accession>
<evidence type="ECO:0000313" key="6">
    <source>
        <dbReference type="Proteomes" id="UP000023152"/>
    </source>
</evidence>
<dbReference type="PANTHER" id="PTHR10416">
    <property type="entry name" value="DNA POLYMERASE DELTA SUBUNIT 2"/>
    <property type="match status" value="1"/>
</dbReference>
<keyword evidence="6" id="KW-1185">Reference proteome</keyword>
<dbReference type="GO" id="GO:0003677">
    <property type="term" value="F:DNA binding"/>
    <property type="evidence" value="ECO:0007669"/>
    <property type="project" value="InterPro"/>
</dbReference>
<dbReference type="Proteomes" id="UP000023152">
    <property type="component" value="Unassembled WGS sequence"/>
</dbReference>
<feature type="compositionally biased region" description="Acidic residues" evidence="3">
    <location>
        <begin position="19"/>
        <end position="32"/>
    </location>
</feature>
<organism evidence="5 6">
    <name type="scientific">Reticulomyxa filosa</name>
    <dbReference type="NCBI Taxonomy" id="46433"/>
    <lineage>
        <taxon>Eukaryota</taxon>
        <taxon>Sar</taxon>
        <taxon>Rhizaria</taxon>
        <taxon>Retaria</taxon>
        <taxon>Foraminifera</taxon>
        <taxon>Monothalamids</taxon>
        <taxon>Reticulomyxidae</taxon>
        <taxon>Reticulomyxa</taxon>
    </lineage>
</organism>
<gene>
    <name evidence="5" type="ORF">RFI_05349</name>
</gene>
<comment type="similarity">
    <text evidence="1">Belongs to the DNA polymerase delta/II small subunit family.</text>
</comment>
<dbReference type="InterPro" id="IPR007185">
    <property type="entry name" value="DNA_pol_a/d/e_bsu"/>
</dbReference>
<dbReference type="GO" id="GO:0006271">
    <property type="term" value="P:DNA strand elongation involved in DNA replication"/>
    <property type="evidence" value="ECO:0007669"/>
    <property type="project" value="TreeGrafter"/>
</dbReference>
<name>X6P2I0_RETFI</name>
<evidence type="ECO:0000256" key="1">
    <source>
        <dbReference type="ARBA" id="ARBA00006035"/>
    </source>
</evidence>
<proteinExistence type="inferred from homology"/>
<dbReference type="Pfam" id="PF04042">
    <property type="entry name" value="DNA_pol_E_B"/>
    <property type="match status" value="1"/>
</dbReference>
<evidence type="ECO:0000259" key="4">
    <source>
        <dbReference type="Pfam" id="PF04042"/>
    </source>
</evidence>
<feature type="domain" description="DNA polymerase alpha/delta/epsilon subunit B" evidence="4">
    <location>
        <begin position="40"/>
        <end position="224"/>
    </location>
</feature>
<evidence type="ECO:0000313" key="5">
    <source>
        <dbReference type="EMBL" id="ETO31767.1"/>
    </source>
</evidence>
<dbReference type="PANTHER" id="PTHR10416:SF0">
    <property type="entry name" value="DNA POLYMERASE DELTA SUBUNIT 2"/>
    <property type="match status" value="1"/>
</dbReference>
<dbReference type="Gene3D" id="3.60.21.50">
    <property type="match status" value="1"/>
</dbReference>
<keyword evidence="2" id="KW-0235">DNA replication</keyword>
<evidence type="ECO:0000256" key="3">
    <source>
        <dbReference type="SAM" id="MobiDB-lite"/>
    </source>
</evidence>
<evidence type="ECO:0000256" key="2">
    <source>
        <dbReference type="ARBA" id="ARBA00022705"/>
    </source>
</evidence>
<protein>
    <recommendedName>
        <fullName evidence="4">DNA polymerase alpha/delta/epsilon subunit B domain-containing protein</fullName>
    </recommendedName>
</protein>
<dbReference type="OrthoDB" id="3763at2759"/>
<reference evidence="5 6" key="1">
    <citation type="journal article" date="2013" name="Curr. Biol.">
        <title>The Genome of the Foraminiferan Reticulomyxa filosa.</title>
        <authorList>
            <person name="Glockner G."/>
            <person name="Hulsmann N."/>
            <person name="Schleicher M."/>
            <person name="Noegel A.A."/>
            <person name="Eichinger L."/>
            <person name="Gallinger C."/>
            <person name="Pawlowski J."/>
            <person name="Sierra R."/>
            <person name="Euteneuer U."/>
            <person name="Pillet L."/>
            <person name="Moustafa A."/>
            <person name="Platzer M."/>
            <person name="Groth M."/>
            <person name="Szafranski K."/>
            <person name="Schliwa M."/>
        </authorList>
    </citation>
    <scope>NUCLEOTIDE SEQUENCE [LARGE SCALE GENOMIC DNA]</scope>
</reference>
<dbReference type="GO" id="GO:0043625">
    <property type="term" value="C:delta DNA polymerase complex"/>
    <property type="evidence" value="ECO:0007669"/>
    <property type="project" value="TreeGrafter"/>
</dbReference>
<dbReference type="InterPro" id="IPR024826">
    <property type="entry name" value="DNA_pol_delta/II_ssu"/>
</dbReference>
<comment type="caution">
    <text evidence="5">The sequence shown here is derived from an EMBL/GenBank/DDBJ whole genome shotgun (WGS) entry which is preliminary data.</text>
</comment>
<dbReference type="EMBL" id="ASPP01004716">
    <property type="protein sequence ID" value="ETO31767.1"/>
    <property type="molecule type" value="Genomic_DNA"/>
</dbReference>
<feature type="region of interest" description="Disordered" evidence="3">
    <location>
        <begin position="13"/>
        <end position="34"/>
    </location>
</feature>
<sequence>MLVEMLVDYLTGYSSRERDEEEEEEENSDEEERNGIDVGDISALIIAGDALAENFPAIGSGGNGCDAFEEEYSLEAEKRREHDAQQLTWSLKELDVLLSMLCSNLDVFLMPGKRDPSTLLLPQQPLHRCLFPFSQTFDTFHPVSNPLQIDINGTKFLGTSGQNIHDMQCYGTCDSIECLELTLNARNLAPTACDTLQCFPYRDKDPFVIADCPHVYFAGNCKEFKAKTIHGSANQKITLLAIPSFQKSGQLILVNTSSLDYEVVQFANDTMNFDSSNTSL</sequence>